<dbReference type="InterPro" id="IPR006311">
    <property type="entry name" value="TAT_signal"/>
</dbReference>
<name>A0ABT8QZC0_9BACT</name>
<keyword evidence="4" id="KW-1185">Reference proteome</keyword>
<feature type="signal peptide" evidence="1">
    <location>
        <begin position="1"/>
        <end position="29"/>
    </location>
</feature>
<accession>A0ABT8QZC0</accession>
<dbReference type="Proteomes" id="UP001168528">
    <property type="component" value="Unassembled WGS sequence"/>
</dbReference>
<dbReference type="PROSITE" id="PS51318">
    <property type="entry name" value="TAT"/>
    <property type="match status" value="1"/>
</dbReference>
<dbReference type="RefSeq" id="WP_302035979.1">
    <property type="nucleotide sequence ID" value="NZ_JAUKPO010000001.1"/>
</dbReference>
<dbReference type="EMBL" id="JAUKPO010000001">
    <property type="protein sequence ID" value="MDO1445188.1"/>
    <property type="molecule type" value="Genomic_DNA"/>
</dbReference>
<dbReference type="InterPro" id="IPR036237">
    <property type="entry name" value="Xyl_isomerase-like_sf"/>
</dbReference>
<dbReference type="GO" id="GO:0016853">
    <property type="term" value="F:isomerase activity"/>
    <property type="evidence" value="ECO:0007669"/>
    <property type="project" value="UniProtKB-KW"/>
</dbReference>
<dbReference type="Pfam" id="PF01261">
    <property type="entry name" value="AP_endonuc_2"/>
    <property type="match status" value="1"/>
</dbReference>
<gene>
    <name evidence="3" type="ORF">Q0590_02945</name>
</gene>
<dbReference type="PANTHER" id="PTHR12110:SF41">
    <property type="entry name" value="INOSOSE DEHYDRATASE"/>
    <property type="match status" value="1"/>
</dbReference>
<proteinExistence type="predicted"/>
<feature type="domain" description="Xylose isomerase-like TIM barrel" evidence="2">
    <location>
        <begin position="57"/>
        <end position="282"/>
    </location>
</feature>
<dbReference type="SUPFAM" id="SSF51658">
    <property type="entry name" value="Xylose isomerase-like"/>
    <property type="match status" value="1"/>
</dbReference>
<evidence type="ECO:0000256" key="1">
    <source>
        <dbReference type="SAM" id="SignalP"/>
    </source>
</evidence>
<comment type="caution">
    <text evidence="3">The sequence shown here is derived from an EMBL/GenBank/DDBJ whole genome shotgun (WGS) entry which is preliminary data.</text>
</comment>
<feature type="chain" id="PRO_5046549023" evidence="1">
    <location>
        <begin position="30"/>
        <end position="309"/>
    </location>
</feature>
<sequence length="309" mass="34126">MSTPLSRRSFLKQLGFTAAVSALPASSFAGFSAAVPPGMKIGYASITWGGNDVQAIKDIASLGFKGIQLRANTLETYSQKPDELRQLLKEHNLTVPVFSSGNVNINPAEKQVHMDKHIKHAKFLKSIGGGPYLQLTNNARPKDRQPTAQELKDIGKLMTEIGKRTADEGITVVYHNHMHQLGETPQEVEQIMEATDPKFVKLLLDIAHYHQGGGDPVKAIKQYKDLIHVLHLKDVQPLANSGENARTYKFVELGQGKVDMMGVFNALTEIKFKNWGIIELDGVPDKARSPLQCAQISKEFLQSKVGFKM</sequence>
<reference evidence="3" key="1">
    <citation type="submission" date="2023-07" db="EMBL/GenBank/DDBJ databases">
        <title>The genome sequence of Rhodocytophaga aerolata KACC 12507.</title>
        <authorList>
            <person name="Zhang X."/>
        </authorList>
    </citation>
    <scope>NUCLEOTIDE SEQUENCE</scope>
    <source>
        <strain evidence="3">KACC 12507</strain>
    </source>
</reference>
<dbReference type="Gene3D" id="3.20.20.150">
    <property type="entry name" value="Divalent-metal-dependent TIM barrel enzymes"/>
    <property type="match status" value="1"/>
</dbReference>
<dbReference type="InterPro" id="IPR013022">
    <property type="entry name" value="Xyl_isomerase-like_TIM-brl"/>
</dbReference>
<dbReference type="InterPro" id="IPR050312">
    <property type="entry name" value="IolE/XylAMocC-like"/>
</dbReference>
<organism evidence="3 4">
    <name type="scientific">Rhodocytophaga aerolata</name>
    <dbReference type="NCBI Taxonomy" id="455078"/>
    <lineage>
        <taxon>Bacteria</taxon>
        <taxon>Pseudomonadati</taxon>
        <taxon>Bacteroidota</taxon>
        <taxon>Cytophagia</taxon>
        <taxon>Cytophagales</taxon>
        <taxon>Rhodocytophagaceae</taxon>
        <taxon>Rhodocytophaga</taxon>
    </lineage>
</organism>
<keyword evidence="1" id="KW-0732">Signal</keyword>
<keyword evidence="3" id="KW-0413">Isomerase</keyword>
<evidence type="ECO:0000313" key="3">
    <source>
        <dbReference type="EMBL" id="MDO1445188.1"/>
    </source>
</evidence>
<evidence type="ECO:0000313" key="4">
    <source>
        <dbReference type="Proteomes" id="UP001168528"/>
    </source>
</evidence>
<evidence type="ECO:0000259" key="2">
    <source>
        <dbReference type="Pfam" id="PF01261"/>
    </source>
</evidence>
<dbReference type="PANTHER" id="PTHR12110">
    <property type="entry name" value="HYDROXYPYRUVATE ISOMERASE"/>
    <property type="match status" value="1"/>
</dbReference>
<protein>
    <submittedName>
        <fullName evidence="3">Sugar phosphate isomerase/epimerase</fullName>
    </submittedName>
</protein>